<feature type="compositionally biased region" description="Low complexity" evidence="1">
    <location>
        <begin position="11"/>
        <end position="20"/>
    </location>
</feature>
<sequence>MALPASYHATRSSPCPISPRSRLCASPWRAGWGEEKPSVISWVPTVNQPEAQQQVILIQTSDNSIQWALCGKPTVFVILLSY</sequence>
<evidence type="ECO:0000313" key="2">
    <source>
        <dbReference type="EMBL" id="CDQ09477.1"/>
    </source>
</evidence>
<reference evidence="2" key="2">
    <citation type="submission" date="2014-07" db="EMBL/GenBank/DDBJ databases">
        <title>Initial genome analysis of the psychrotolerant acidophile Acidithiobacillus ferrivorans CF27: insights into iron and sulfur oxidation pathways and into biofilm formation.</title>
        <authorList>
            <person name="Talla E."/>
            <person name="Hedrich S."/>
            <person name="Mangenot S."/>
            <person name="Ji B."/>
            <person name="Johnson D.B."/>
            <person name="Barbe V."/>
            <person name="Bonnefoy V."/>
        </authorList>
    </citation>
    <scope>NUCLEOTIDE SEQUENCE [LARGE SCALE GENOMIC DNA]</scope>
    <source>
        <strain evidence="2">CF27</strain>
    </source>
</reference>
<dbReference type="EMBL" id="LT841305">
    <property type="protein sequence ID" value="SMH67274.1"/>
    <property type="molecule type" value="Genomic_DNA"/>
</dbReference>
<dbReference type="EMBL" id="CCCS020000023">
    <property type="protein sequence ID" value="CDQ09477.1"/>
    <property type="molecule type" value="Genomic_DNA"/>
</dbReference>
<evidence type="ECO:0000313" key="3">
    <source>
        <dbReference type="EMBL" id="SMH67274.1"/>
    </source>
</evidence>
<gene>
    <name evidence="2" type="ORF">AFERRI_30123</name>
    <name evidence="3" type="ORF">AFERRI_50475</name>
</gene>
<feature type="region of interest" description="Disordered" evidence="1">
    <location>
        <begin position="1"/>
        <end position="20"/>
    </location>
</feature>
<reference evidence="3 4" key="3">
    <citation type="submission" date="2017-03" db="EMBL/GenBank/DDBJ databases">
        <authorList>
            <person name="Regsiter A."/>
            <person name="William W."/>
        </authorList>
    </citation>
    <scope>NUCLEOTIDE SEQUENCE [LARGE SCALE GENOMIC DNA]</scope>
    <source>
        <strain evidence="3">PRJEB5721</strain>
    </source>
</reference>
<dbReference type="Proteomes" id="UP000193925">
    <property type="component" value="Chromosome AFERRI"/>
</dbReference>
<name>A0A060ULH9_9PROT</name>
<proteinExistence type="predicted"/>
<evidence type="ECO:0000256" key="1">
    <source>
        <dbReference type="SAM" id="MobiDB-lite"/>
    </source>
</evidence>
<dbReference type="AlphaFoldDB" id="A0A060ULH9"/>
<evidence type="ECO:0000313" key="4">
    <source>
        <dbReference type="Proteomes" id="UP000193925"/>
    </source>
</evidence>
<reference evidence="2" key="1">
    <citation type="submission" date="2014-03" db="EMBL/GenBank/DDBJ databases">
        <authorList>
            <person name="Genoscope - CEA"/>
        </authorList>
    </citation>
    <scope>NUCLEOTIDE SEQUENCE [LARGE SCALE GENOMIC DNA]</scope>
    <source>
        <strain evidence="2">CF27</strain>
    </source>
</reference>
<keyword evidence="4" id="KW-1185">Reference proteome</keyword>
<protein>
    <submittedName>
        <fullName evidence="2">Uncharacterized protein</fullName>
    </submittedName>
</protein>
<organism evidence="2">
    <name type="scientific">Acidithiobacillus ferrivorans</name>
    <dbReference type="NCBI Taxonomy" id="160808"/>
    <lineage>
        <taxon>Bacteria</taxon>
        <taxon>Pseudomonadati</taxon>
        <taxon>Pseudomonadota</taxon>
        <taxon>Acidithiobacillia</taxon>
        <taxon>Acidithiobacillales</taxon>
        <taxon>Acidithiobacillaceae</taxon>
        <taxon>Acidithiobacillus</taxon>
    </lineage>
</organism>
<accession>A0A060ULH9</accession>